<proteinExistence type="predicted"/>
<dbReference type="EMBL" id="DS999641">
    <property type="protein sequence ID" value="EFE70089.2"/>
    <property type="molecule type" value="Genomic_DNA"/>
</dbReference>
<dbReference type="Proteomes" id="UP000003824">
    <property type="component" value="Unassembled WGS sequence"/>
</dbReference>
<organism evidence="2 3">
    <name type="scientific">Streptomyces viridosporus (strain ATCC 14672 / DSM 40746 / JCM 4963 / KCTC 9882 / NRRL B-12104 / FH 1290)</name>
    <name type="common">Streptomyces ghanaensis</name>
    <dbReference type="NCBI Taxonomy" id="566461"/>
    <lineage>
        <taxon>Bacteria</taxon>
        <taxon>Bacillati</taxon>
        <taxon>Actinomycetota</taxon>
        <taxon>Actinomycetes</taxon>
        <taxon>Kitasatosporales</taxon>
        <taxon>Streptomycetaceae</taxon>
        <taxon>Streptomyces</taxon>
    </lineage>
</organism>
<feature type="compositionally biased region" description="Low complexity" evidence="1">
    <location>
        <begin position="37"/>
        <end position="47"/>
    </location>
</feature>
<reference evidence="3" key="1">
    <citation type="submission" date="2008-12" db="EMBL/GenBank/DDBJ databases">
        <title>Annotation of Streptomyces ghanaensis ATCC 14672.</title>
        <authorList>
            <consortium name="The Broad Institute Genome Sequencing Platform"/>
            <consortium name="Broad Institute Microbial Sequencing Center"/>
            <person name="Fischbach M."/>
            <person name="Ward D."/>
            <person name="Young S."/>
            <person name="Kodira C.D."/>
            <person name="Zeng Q."/>
            <person name="Koehrsen M."/>
            <person name="Godfrey P."/>
            <person name="Alvarado L."/>
            <person name="Berlin A.M."/>
            <person name="Borenstein D."/>
            <person name="Chen Z."/>
            <person name="Engels R."/>
            <person name="Freedman E."/>
            <person name="Gellesch M."/>
            <person name="Goldberg J."/>
            <person name="Griggs A."/>
            <person name="Gujja S."/>
            <person name="Heiman D.I."/>
            <person name="Hepburn T.A."/>
            <person name="Howarth C."/>
            <person name="Jen D."/>
            <person name="Larson L."/>
            <person name="Lewis B."/>
            <person name="Mehta T."/>
            <person name="Park D."/>
            <person name="Pearson M."/>
            <person name="Roberts A."/>
            <person name="Saif S."/>
            <person name="Shea T.D."/>
            <person name="Shenoy N."/>
            <person name="Sisk P."/>
            <person name="Stolte C."/>
            <person name="Sykes S.N."/>
            <person name="Walk T."/>
            <person name="White J."/>
            <person name="Yandava C."/>
            <person name="Straight P."/>
            <person name="Clardy J."/>
            <person name="Hung D."/>
            <person name="Kolter R."/>
            <person name="Mekalanos J."/>
            <person name="Walker S."/>
            <person name="Walsh C.T."/>
            <person name="Wieland B.L.C."/>
            <person name="Ilzarbe M."/>
            <person name="Galagan J."/>
            <person name="Nusbaum C."/>
            <person name="Birren B."/>
        </authorList>
    </citation>
    <scope>NUCLEOTIDE SEQUENCE [LARGE SCALE GENOMIC DNA]</scope>
    <source>
        <strain evidence="3">ATCC 14672 / DSM 40746 / JCM 4963 / KCTC 9882 / NRRL B-12104 / FH 1290</strain>
    </source>
</reference>
<evidence type="ECO:0000313" key="3">
    <source>
        <dbReference type="Proteomes" id="UP000003824"/>
    </source>
</evidence>
<evidence type="ECO:0000313" key="2">
    <source>
        <dbReference type="EMBL" id="EFE70089.2"/>
    </source>
</evidence>
<dbReference type="AlphaFoldDB" id="D6A9Q5"/>
<gene>
    <name evidence="2" type="ORF">SSFG_05332</name>
</gene>
<evidence type="ECO:0000256" key="1">
    <source>
        <dbReference type="SAM" id="MobiDB-lite"/>
    </source>
</evidence>
<name>D6A9Q5_STRV1</name>
<feature type="compositionally biased region" description="Basic residues" evidence="1">
    <location>
        <begin position="1"/>
        <end position="14"/>
    </location>
</feature>
<protein>
    <submittedName>
        <fullName evidence="2">Predicted protein</fullName>
    </submittedName>
</protein>
<accession>D6A9Q5</accession>
<feature type="region of interest" description="Disordered" evidence="1">
    <location>
        <begin position="1"/>
        <end position="74"/>
    </location>
</feature>
<sequence length="74" mass="7992">MSRKRCGRGGRRRARGADEDARSAVGPPDTDLSGRIPPSSSGLLPPSDAETRRVPCGVRMPERNIPLPENRSIV</sequence>